<name>A0A062XSA1_9BACT</name>
<dbReference type="PIRSF" id="PIRSF016578">
    <property type="entry name" value="HsaA"/>
    <property type="match status" value="1"/>
</dbReference>
<evidence type="ECO:0000256" key="6">
    <source>
        <dbReference type="ARBA" id="ARBA00066362"/>
    </source>
</evidence>
<dbReference type="OrthoDB" id="105706at2"/>
<dbReference type="Proteomes" id="UP000027284">
    <property type="component" value="Unassembled WGS sequence"/>
</dbReference>
<dbReference type="PROSITE" id="PS00073">
    <property type="entry name" value="ACYL_COA_DH_2"/>
    <property type="match status" value="1"/>
</dbReference>
<dbReference type="SUPFAM" id="SSF47203">
    <property type="entry name" value="Acyl-CoA dehydrogenase C-terminal domain-like"/>
    <property type="match status" value="1"/>
</dbReference>
<evidence type="ECO:0000256" key="4">
    <source>
        <dbReference type="ARBA" id="ARBA00022827"/>
    </source>
</evidence>
<evidence type="ECO:0000313" key="13">
    <source>
        <dbReference type="Proteomes" id="UP000027284"/>
    </source>
</evidence>
<feature type="domain" description="Acyl-CoA dehydrogenase/oxidase N-terminal" evidence="11">
    <location>
        <begin position="6"/>
        <end position="118"/>
    </location>
</feature>
<comment type="cofactor">
    <cofactor evidence="1 8">
        <name>FAD</name>
        <dbReference type="ChEBI" id="CHEBI:57692"/>
    </cofactor>
</comment>
<keyword evidence="4 8" id="KW-0274">FAD</keyword>
<dbReference type="InterPro" id="IPR009100">
    <property type="entry name" value="AcylCoA_DH/oxidase_NM_dom_sf"/>
</dbReference>
<dbReference type="Pfam" id="PF02771">
    <property type="entry name" value="Acyl-CoA_dh_N"/>
    <property type="match status" value="1"/>
</dbReference>
<evidence type="ECO:0000259" key="9">
    <source>
        <dbReference type="Pfam" id="PF00441"/>
    </source>
</evidence>
<dbReference type="Pfam" id="PF00441">
    <property type="entry name" value="Acyl-CoA_dh_1"/>
    <property type="match status" value="1"/>
</dbReference>
<dbReference type="SUPFAM" id="SSF56645">
    <property type="entry name" value="Acyl-CoA dehydrogenase NM domain-like"/>
    <property type="match status" value="1"/>
</dbReference>
<evidence type="ECO:0000313" key="12">
    <source>
        <dbReference type="EMBL" id="KDA53723.1"/>
    </source>
</evidence>
<evidence type="ECO:0000256" key="8">
    <source>
        <dbReference type="RuleBase" id="RU362125"/>
    </source>
</evidence>
<feature type="domain" description="Acyl-CoA dehydrogenase/oxidase C-terminal" evidence="9">
    <location>
        <begin position="229"/>
        <end position="377"/>
    </location>
</feature>
<dbReference type="Pfam" id="PF02770">
    <property type="entry name" value="Acyl-CoA_dh_M"/>
    <property type="match status" value="1"/>
</dbReference>
<dbReference type="GO" id="GO:0050660">
    <property type="term" value="F:flavin adenine dinucleotide binding"/>
    <property type="evidence" value="ECO:0007669"/>
    <property type="project" value="InterPro"/>
</dbReference>
<keyword evidence="5 8" id="KW-0560">Oxidoreductase</keyword>
<dbReference type="Gene3D" id="1.20.140.10">
    <property type="entry name" value="Butyryl-CoA Dehydrogenase, subunit A, domain 3"/>
    <property type="match status" value="1"/>
</dbReference>
<dbReference type="InterPro" id="IPR013786">
    <property type="entry name" value="AcylCoA_DH/ox_N"/>
</dbReference>
<dbReference type="InterPro" id="IPR036250">
    <property type="entry name" value="AcylCo_DH-like_C"/>
</dbReference>
<proteinExistence type="inferred from homology"/>
<dbReference type="InterPro" id="IPR006091">
    <property type="entry name" value="Acyl-CoA_Oxase/DH_mid-dom"/>
</dbReference>
<feature type="domain" description="Acyl-CoA oxidase/dehydrogenase middle" evidence="10">
    <location>
        <begin position="123"/>
        <end position="215"/>
    </location>
</feature>
<dbReference type="InterPro" id="IPR006089">
    <property type="entry name" value="Acyl-CoA_DH_CS"/>
</dbReference>
<protein>
    <recommendedName>
        <fullName evidence="7">Cyclohex-1-ene-1-carbonyl-CoA dehydrogenase</fullName>
        <ecNumber evidence="6">1.3.8.10</ecNumber>
    </recommendedName>
</protein>
<comment type="similarity">
    <text evidence="2 8">Belongs to the acyl-CoA dehydrogenase family.</text>
</comment>
<dbReference type="EC" id="1.3.8.10" evidence="6"/>
<dbReference type="InterPro" id="IPR046373">
    <property type="entry name" value="Acyl-CoA_Oxase/DH_mid-dom_sf"/>
</dbReference>
<dbReference type="PANTHER" id="PTHR43884">
    <property type="entry name" value="ACYL-COA DEHYDROGENASE"/>
    <property type="match status" value="1"/>
</dbReference>
<dbReference type="Gene3D" id="2.40.110.10">
    <property type="entry name" value="Butyryl-CoA Dehydrogenase, subunit A, domain 2"/>
    <property type="match status" value="1"/>
</dbReference>
<gene>
    <name evidence="12" type="ORF">EG19_03140</name>
</gene>
<evidence type="ECO:0000256" key="3">
    <source>
        <dbReference type="ARBA" id="ARBA00022630"/>
    </source>
</evidence>
<evidence type="ECO:0000259" key="11">
    <source>
        <dbReference type="Pfam" id="PF02771"/>
    </source>
</evidence>
<dbReference type="Gene3D" id="1.10.540.10">
    <property type="entry name" value="Acyl-CoA dehydrogenase/oxidase, N-terminal domain"/>
    <property type="match status" value="1"/>
</dbReference>
<sequence>MDFGFSEQQLMIRQMVREFARERVAPGARERDESGQFPWDIFKEMAGLGLLGMVTPEEYGGSGLDVLSYLISIEELAWADASVAVGLSVHNSVCQWPIVHFGSEELKRRVLPPLAQGEVLGGIMLTEPDAGSDLASLSTTYRRVGDEFVLSGAKMWITNAGIAKYFVILATRDKSLGHRGISAFVLDAEQPGVLVDPPEKKMGLRSSVTAGVTLEEARVPVENLLGKEGEGFKIALATLDHSRLGIAAQAIGIAQRALDESLRYAKERVQFGKPIIQHQAIGFRLADMDTELEAARWLTYRAAWLSERGGNISRTSAQAKLLATETANRICNFAVQVFGGYGYSREYVVERLYRDVRVTTVYEGTSEVQRMVIARALERLASTAPEC</sequence>
<dbReference type="GO" id="GO:0003995">
    <property type="term" value="F:acyl-CoA dehydrogenase activity"/>
    <property type="evidence" value="ECO:0007669"/>
    <property type="project" value="InterPro"/>
</dbReference>
<evidence type="ECO:0000256" key="5">
    <source>
        <dbReference type="ARBA" id="ARBA00023002"/>
    </source>
</evidence>
<evidence type="ECO:0000259" key="10">
    <source>
        <dbReference type="Pfam" id="PF02770"/>
    </source>
</evidence>
<evidence type="ECO:0000256" key="1">
    <source>
        <dbReference type="ARBA" id="ARBA00001974"/>
    </source>
</evidence>
<organism evidence="12 13">
    <name type="scientific">Thermoanaerobaculum aquaticum</name>
    <dbReference type="NCBI Taxonomy" id="1312852"/>
    <lineage>
        <taxon>Bacteria</taxon>
        <taxon>Pseudomonadati</taxon>
        <taxon>Acidobacteriota</taxon>
        <taxon>Thermoanaerobaculia</taxon>
        <taxon>Thermoanaerobaculales</taxon>
        <taxon>Thermoanaerobaculaceae</taxon>
        <taxon>Thermoanaerobaculum</taxon>
    </lineage>
</organism>
<dbReference type="FunFam" id="1.20.140.10:FF:000004">
    <property type="entry name" value="Acyl-CoA dehydrogenase FadE25"/>
    <property type="match status" value="1"/>
</dbReference>
<dbReference type="FunFam" id="2.40.110.10:FF:000001">
    <property type="entry name" value="Acyl-CoA dehydrogenase, mitochondrial"/>
    <property type="match status" value="1"/>
</dbReference>
<dbReference type="AlphaFoldDB" id="A0A062XSA1"/>
<dbReference type="STRING" id="1312852.EG19_03140"/>
<keyword evidence="13" id="KW-1185">Reference proteome</keyword>
<keyword evidence="3 8" id="KW-0285">Flavoprotein</keyword>
<accession>A0A062XSA1</accession>
<dbReference type="RefSeq" id="WP_038049150.1">
    <property type="nucleotide sequence ID" value="NZ_JMFG01000018.1"/>
</dbReference>
<reference evidence="12 13" key="1">
    <citation type="submission" date="2014-04" db="EMBL/GenBank/DDBJ databases">
        <title>The Genome Sequence of Thermoanaerobaculum aquaticum MP-01, The First Cultivated Group 23 Acidobacterium.</title>
        <authorList>
            <person name="Stamps B.W."/>
            <person name="Losey N.A."/>
            <person name="Lawson P.A."/>
            <person name="Stevenson B.S."/>
        </authorList>
    </citation>
    <scope>NUCLEOTIDE SEQUENCE [LARGE SCALE GENOMIC DNA]</scope>
    <source>
        <strain evidence="12 13">MP-01</strain>
    </source>
</reference>
<dbReference type="FunFam" id="1.10.540.10:FF:000002">
    <property type="entry name" value="Acyl-CoA dehydrogenase FadE19"/>
    <property type="match status" value="1"/>
</dbReference>
<comment type="caution">
    <text evidence="12">The sequence shown here is derived from an EMBL/GenBank/DDBJ whole genome shotgun (WGS) entry which is preliminary data.</text>
</comment>
<dbReference type="InterPro" id="IPR009075">
    <property type="entry name" value="AcylCo_DH/oxidase_C"/>
</dbReference>
<evidence type="ECO:0000256" key="7">
    <source>
        <dbReference type="ARBA" id="ARBA00072305"/>
    </source>
</evidence>
<dbReference type="InterPro" id="IPR037069">
    <property type="entry name" value="AcylCoA_DH/ox_N_sf"/>
</dbReference>
<evidence type="ECO:0000256" key="2">
    <source>
        <dbReference type="ARBA" id="ARBA00009347"/>
    </source>
</evidence>
<dbReference type="EMBL" id="JMFG01000018">
    <property type="protein sequence ID" value="KDA53723.1"/>
    <property type="molecule type" value="Genomic_DNA"/>
</dbReference>
<dbReference type="PANTHER" id="PTHR43884:SF12">
    <property type="entry name" value="ISOVALERYL-COA DEHYDROGENASE, MITOCHONDRIAL-RELATED"/>
    <property type="match status" value="1"/>
</dbReference>